<dbReference type="GO" id="GO:0003700">
    <property type="term" value="F:DNA-binding transcription factor activity"/>
    <property type="evidence" value="ECO:0007669"/>
    <property type="project" value="TreeGrafter"/>
</dbReference>
<comment type="caution">
    <text evidence="6">The sequence shown here is derived from an EMBL/GenBank/DDBJ whole genome shotgun (WGS) entry which is preliminary data.</text>
</comment>
<protein>
    <submittedName>
        <fullName evidence="6">TetR family transcriptional regulator</fullName>
    </submittedName>
</protein>
<dbReference type="PRINTS" id="PR00455">
    <property type="entry name" value="HTHTETR"/>
</dbReference>
<evidence type="ECO:0000259" key="5">
    <source>
        <dbReference type="PROSITE" id="PS50977"/>
    </source>
</evidence>
<name>A0A370H5D0_9NOCA</name>
<dbReference type="InterPro" id="IPR009057">
    <property type="entry name" value="Homeodomain-like_sf"/>
</dbReference>
<feature type="DNA-binding region" description="H-T-H motif" evidence="4">
    <location>
        <begin position="42"/>
        <end position="61"/>
    </location>
</feature>
<dbReference type="InterPro" id="IPR036271">
    <property type="entry name" value="Tet_transcr_reg_TetR-rel_C_sf"/>
</dbReference>
<keyword evidence="7" id="KW-1185">Reference proteome</keyword>
<feature type="domain" description="HTH tetR-type" evidence="5">
    <location>
        <begin position="19"/>
        <end position="79"/>
    </location>
</feature>
<proteinExistence type="predicted"/>
<dbReference type="SUPFAM" id="SSF46689">
    <property type="entry name" value="Homeodomain-like"/>
    <property type="match status" value="1"/>
</dbReference>
<keyword evidence="1" id="KW-0805">Transcription regulation</keyword>
<dbReference type="PANTHER" id="PTHR30055:SF220">
    <property type="entry name" value="TETR-FAMILY REGULATORY PROTEIN"/>
    <property type="match status" value="1"/>
</dbReference>
<gene>
    <name evidence="6" type="ORF">DFR68_105591</name>
</gene>
<evidence type="ECO:0000256" key="1">
    <source>
        <dbReference type="ARBA" id="ARBA00023015"/>
    </source>
</evidence>
<dbReference type="EMBL" id="QQAZ01000005">
    <property type="protein sequence ID" value="RDI51114.1"/>
    <property type="molecule type" value="Genomic_DNA"/>
</dbReference>
<dbReference type="SUPFAM" id="SSF48498">
    <property type="entry name" value="Tetracyclin repressor-like, C-terminal domain"/>
    <property type="match status" value="1"/>
</dbReference>
<dbReference type="PANTHER" id="PTHR30055">
    <property type="entry name" value="HTH-TYPE TRANSCRIPTIONAL REGULATOR RUTR"/>
    <property type="match status" value="1"/>
</dbReference>
<sequence length="215" mass="23045">MSTRTLTPMPSTKDRYHHGALREELLRTSLRLIEAEGLPAISLRRVAREAGVSPGAPYHHFADRAALLSALSTQGFELLRAQLVSAVGAAATPRDRLTAIADTYIRFAREQPAYFRLMFRPELSQPEKHPGTMAAGDAAFAVLTDTIAEVTRAGVLPAAESDTVAMAIWAVAHGLAALTVDGQLTKRAAKMDTDAAALSERITRMFTGLIAPSAP</sequence>
<dbReference type="AlphaFoldDB" id="A0A370H5D0"/>
<accession>A0A370H5D0</accession>
<keyword evidence="2 4" id="KW-0238">DNA-binding</keyword>
<dbReference type="GO" id="GO:0000976">
    <property type="term" value="F:transcription cis-regulatory region binding"/>
    <property type="evidence" value="ECO:0007669"/>
    <property type="project" value="TreeGrafter"/>
</dbReference>
<dbReference type="Pfam" id="PF13305">
    <property type="entry name" value="TetR_C_33"/>
    <property type="match status" value="1"/>
</dbReference>
<dbReference type="Pfam" id="PF00440">
    <property type="entry name" value="TetR_N"/>
    <property type="match status" value="1"/>
</dbReference>
<dbReference type="InterPro" id="IPR025996">
    <property type="entry name" value="MT1864/Rv1816-like_C"/>
</dbReference>
<evidence type="ECO:0000256" key="4">
    <source>
        <dbReference type="PROSITE-ProRule" id="PRU00335"/>
    </source>
</evidence>
<dbReference type="InterPro" id="IPR050109">
    <property type="entry name" value="HTH-type_TetR-like_transc_reg"/>
</dbReference>
<dbReference type="Gene3D" id="1.10.357.10">
    <property type="entry name" value="Tetracycline Repressor, domain 2"/>
    <property type="match status" value="1"/>
</dbReference>
<dbReference type="Proteomes" id="UP000255355">
    <property type="component" value="Unassembled WGS sequence"/>
</dbReference>
<dbReference type="InterPro" id="IPR001647">
    <property type="entry name" value="HTH_TetR"/>
</dbReference>
<dbReference type="STRING" id="1210089.GCA_001613165_04751"/>
<evidence type="ECO:0000256" key="3">
    <source>
        <dbReference type="ARBA" id="ARBA00023163"/>
    </source>
</evidence>
<organism evidence="6 7">
    <name type="scientific">Nocardia mexicana</name>
    <dbReference type="NCBI Taxonomy" id="279262"/>
    <lineage>
        <taxon>Bacteria</taxon>
        <taxon>Bacillati</taxon>
        <taxon>Actinomycetota</taxon>
        <taxon>Actinomycetes</taxon>
        <taxon>Mycobacteriales</taxon>
        <taxon>Nocardiaceae</taxon>
        <taxon>Nocardia</taxon>
    </lineage>
</organism>
<evidence type="ECO:0000256" key="2">
    <source>
        <dbReference type="ARBA" id="ARBA00023125"/>
    </source>
</evidence>
<dbReference type="PROSITE" id="PS50977">
    <property type="entry name" value="HTH_TETR_2"/>
    <property type="match status" value="1"/>
</dbReference>
<evidence type="ECO:0000313" key="6">
    <source>
        <dbReference type="EMBL" id="RDI51114.1"/>
    </source>
</evidence>
<keyword evidence="3" id="KW-0804">Transcription</keyword>
<evidence type="ECO:0000313" key="7">
    <source>
        <dbReference type="Proteomes" id="UP000255355"/>
    </source>
</evidence>
<reference evidence="6 7" key="1">
    <citation type="submission" date="2018-07" db="EMBL/GenBank/DDBJ databases">
        <title>Genomic Encyclopedia of Type Strains, Phase IV (KMG-IV): sequencing the most valuable type-strain genomes for metagenomic binning, comparative biology and taxonomic classification.</title>
        <authorList>
            <person name="Goeker M."/>
        </authorList>
    </citation>
    <scope>NUCLEOTIDE SEQUENCE [LARGE SCALE GENOMIC DNA]</scope>
    <source>
        <strain evidence="6 7">DSM 44952</strain>
    </source>
</reference>